<feature type="compositionally biased region" description="Low complexity" evidence="4">
    <location>
        <begin position="1521"/>
        <end position="1535"/>
    </location>
</feature>
<comment type="subcellular location">
    <subcellularLocation>
        <location evidence="1">Cytoplasm</location>
    </subcellularLocation>
</comment>
<name>A0A9W6DNS2_9EURO</name>
<gene>
    <name evidence="7" type="ORF">AbraCBS73388_009752</name>
</gene>
<dbReference type="EMBL" id="BROQ01000066">
    <property type="protein sequence ID" value="GKZ23388.1"/>
    <property type="molecule type" value="Genomic_DNA"/>
</dbReference>
<feature type="compositionally biased region" description="Polar residues" evidence="4">
    <location>
        <begin position="94"/>
        <end position="103"/>
    </location>
</feature>
<feature type="coiled-coil region" evidence="3">
    <location>
        <begin position="737"/>
        <end position="771"/>
    </location>
</feature>
<evidence type="ECO:0000256" key="3">
    <source>
        <dbReference type="SAM" id="Coils"/>
    </source>
</evidence>
<feature type="compositionally biased region" description="Polar residues" evidence="4">
    <location>
        <begin position="457"/>
        <end position="466"/>
    </location>
</feature>
<feature type="domain" description="Mto1-like Mto2p-binding" evidence="6">
    <location>
        <begin position="1420"/>
        <end position="1469"/>
    </location>
</feature>
<feature type="compositionally biased region" description="Pro residues" evidence="4">
    <location>
        <begin position="1"/>
        <end position="15"/>
    </location>
</feature>
<feature type="compositionally biased region" description="Polar residues" evidence="4">
    <location>
        <begin position="310"/>
        <end position="342"/>
    </location>
</feature>
<protein>
    <submittedName>
        <fullName evidence="7">Anucleate primary sterigmata protein B</fullName>
    </submittedName>
</protein>
<feature type="compositionally biased region" description="Basic and acidic residues" evidence="4">
    <location>
        <begin position="228"/>
        <end position="238"/>
    </location>
</feature>
<dbReference type="InterPro" id="IPR012943">
    <property type="entry name" value="Cnn_1N"/>
</dbReference>
<feature type="compositionally biased region" description="Basic and acidic residues" evidence="4">
    <location>
        <begin position="797"/>
        <end position="806"/>
    </location>
</feature>
<dbReference type="Proteomes" id="UP001143548">
    <property type="component" value="Unassembled WGS sequence"/>
</dbReference>
<dbReference type="Pfam" id="PF07989">
    <property type="entry name" value="Cnn_1N"/>
    <property type="match status" value="1"/>
</dbReference>
<keyword evidence="3" id="KW-0175">Coiled coil</keyword>
<feature type="compositionally biased region" description="Acidic residues" evidence="4">
    <location>
        <begin position="650"/>
        <end position="659"/>
    </location>
</feature>
<evidence type="ECO:0000313" key="7">
    <source>
        <dbReference type="EMBL" id="GKZ23388.1"/>
    </source>
</evidence>
<evidence type="ECO:0000259" key="6">
    <source>
        <dbReference type="Pfam" id="PF12808"/>
    </source>
</evidence>
<keyword evidence="2" id="KW-0963">Cytoplasm</keyword>
<evidence type="ECO:0000256" key="1">
    <source>
        <dbReference type="ARBA" id="ARBA00004496"/>
    </source>
</evidence>
<feature type="region of interest" description="Disordered" evidence="4">
    <location>
        <begin position="862"/>
        <end position="908"/>
    </location>
</feature>
<evidence type="ECO:0000259" key="5">
    <source>
        <dbReference type="Pfam" id="PF07989"/>
    </source>
</evidence>
<feature type="domain" description="Centrosomin N-terminal motif 1" evidence="5">
    <location>
        <begin position="561"/>
        <end position="633"/>
    </location>
</feature>
<dbReference type="InterPro" id="IPR024545">
    <property type="entry name" value="Mto1-like_Mto2p-bd"/>
</dbReference>
<feature type="region of interest" description="Disordered" evidence="4">
    <location>
        <begin position="1621"/>
        <end position="1677"/>
    </location>
</feature>
<comment type="caution">
    <text evidence="7">The sequence shown here is derived from an EMBL/GenBank/DDBJ whole genome shotgun (WGS) entry which is preliminary data.</text>
</comment>
<feature type="compositionally biased region" description="Low complexity" evidence="4">
    <location>
        <begin position="1542"/>
        <end position="1551"/>
    </location>
</feature>
<organism evidence="7 8">
    <name type="scientific">Aspergillus brasiliensis</name>
    <dbReference type="NCBI Taxonomy" id="319629"/>
    <lineage>
        <taxon>Eukaryota</taxon>
        <taxon>Fungi</taxon>
        <taxon>Dikarya</taxon>
        <taxon>Ascomycota</taxon>
        <taxon>Pezizomycotina</taxon>
        <taxon>Eurotiomycetes</taxon>
        <taxon>Eurotiomycetidae</taxon>
        <taxon>Eurotiales</taxon>
        <taxon>Aspergillaceae</taxon>
        <taxon>Aspergillus</taxon>
        <taxon>Aspergillus subgen. Circumdati</taxon>
    </lineage>
</organism>
<dbReference type="PANTHER" id="PTHR45615">
    <property type="entry name" value="MYOSIN HEAVY CHAIN, NON-MUSCLE"/>
    <property type="match status" value="1"/>
</dbReference>
<feature type="compositionally biased region" description="Basic and acidic residues" evidence="4">
    <location>
        <begin position="632"/>
        <end position="649"/>
    </location>
</feature>
<dbReference type="GO" id="GO:0005737">
    <property type="term" value="C:cytoplasm"/>
    <property type="evidence" value="ECO:0007669"/>
    <property type="project" value="UniProtKB-SubCell"/>
</dbReference>
<feature type="compositionally biased region" description="Basic and acidic residues" evidence="4">
    <location>
        <begin position="1621"/>
        <end position="1631"/>
    </location>
</feature>
<feature type="compositionally biased region" description="Low complexity" evidence="4">
    <location>
        <begin position="261"/>
        <end position="278"/>
    </location>
</feature>
<feature type="compositionally biased region" description="Basic and acidic residues" evidence="4">
    <location>
        <begin position="1639"/>
        <end position="1662"/>
    </location>
</feature>
<sequence>MSTASPQPPSSPSPESPNVAEHAHPVRSPTSSPPPNPLHEEEGLPALEDVFRDPIPLMVAENARGGLSPITMDTSARHGAVDDHSHGELGALNDAQQHNSTADPSMVEDPAHDDSNLSLPPLPDNDDSSLLLSADDEYQERADDQTFIKEKEMRRQLMDMESSFLPEPSTIEVAATNRTIGADDTYLVGIHEEEPVPAVLENTQISFVPPDDSIHDFRAAADDAHIPQTPTHEHRQDAAEDLGATPAASSERHGDNTTILEAIPSSPSAAAAERTSTRTQFTSSENAPDTSQIARNDASDRSPVPDADMSLQSSHYKIRTLSRSVSPGTSRLFQDNSGNDADTASHTSSRRSSRPRYLTSRSSAHRLSYSSVTSAGTEITNSDATLGADYALQSGGAAPGNPGLAHAGQRNTLARSVSLGSMASGISGYSDENIFDRKNPSGTTEGGLQTLDEEEGPSQSRPGSSYQWHQQQQQQQQKQQSEQRPPQEPHPDDASGPMTPRAKPQDTGFPTDTVLAERVKDVQVPSAFVKQFREDYGSRPLSPEKRTSATPAFARSGRTMTLKEQSSTIDRLSKENFDLKMRIHFLNEALNRRSEEGIKEMISENVELKSDKLKLQKDNQSLKRKLRDLEKQLKDQQSDKESMLNHDPEGSDEEDRDPAQDEEILFLRERAETYELEIERLRSESIARESEKRRLAEMVKSLSDGRPMGSDVGAREERVSTGSVPCVFSDADCLLPQDMWKDMLEAETAAREQAEEENKRLREEALRLKSEMNFPVVAARVGQRDRIGSMASYSAASERDFGRDPHTASSSSSTLVMELELLKQENAELRKEVSAQTSMLTSRNREKERLYQEIEELKLGQRRDGNRSVAGDSIFDRSASRAHGRPSSRASDGTGQSPSDDAEREDLETRVGQLRDQVSALKLENQSIREQLDETNQDYDALDKAYQADVDEAEEEIQNLQQEVQNLRQERDQALQIAEERDEAFQGIRAEAQEELDAMSEALEQKVEECQRLSEEVRVQDENLRALQAEMRSASEGIIRLEEDAQNNLQRYKAVQQELEDCNREMESLEKDLYEANTKVQRLTVQIESSQNEIAFLREEQDGDKIKIGDLESELKSYQLSLQSERDKTRELEERLAEERHQREVVGSKEKQEVQRIVNELNREATTAKEENRKLRKNLSAQEIEAATWKERLLDLENNLRETLGDLTGSRSSLISNIMKLQKELESTALELESTRSKLDDKESLLRNRDALLESHGLESRKLAELLDRERHARRADKQSFEQALKSHHQASRTITQNNSRISELENARNQDRKRFTTLEQQFRDQLSERNVMLLNIWKRLSAMCGPDWAHSNSLINGNLPSQEVIGNILFWPGFSRNLLLAVKTVESVITGFKSRIKGVERDLTKQYQMLEHTFSLRVKKLDRLEESMMNMRAQQHSRNQSGMSPEMAKLRGENRLLKAELNLLQSHSRSRGPASAAVSAAAVGIGSNSPRSPTRTLSMDPGADADSGTLIRHHSAVEKPTPSRGLSRSTTTTGIPQPSHSSSTTSTTTTLANDGSGALVQGSRARHMSADPGSNEKWIQRLHELEKRLKAEREARLLDRSGARRRLEERDAENQRLRAQLERQRVRKELSAGTSTDEDVREHGQRRLEGSDGYDRRRDDEMSSSEGEGIYVDIEV</sequence>
<feature type="region of interest" description="Disordered" evidence="4">
    <location>
        <begin position="228"/>
        <end position="362"/>
    </location>
</feature>
<feature type="region of interest" description="Disordered" evidence="4">
    <location>
        <begin position="67"/>
        <end position="130"/>
    </location>
</feature>
<feature type="domain" description="Mto1-like Mto2p-binding" evidence="6">
    <location>
        <begin position="1578"/>
        <end position="1628"/>
    </location>
</feature>
<feature type="region of interest" description="Disordered" evidence="4">
    <location>
        <begin position="429"/>
        <end position="510"/>
    </location>
</feature>
<reference evidence="7" key="1">
    <citation type="submission" date="2022-07" db="EMBL/GenBank/DDBJ databases">
        <title>Taxonomy of Aspergillus series Nigri: significant species reduction supported by multi-species coalescent approaches.</title>
        <authorList>
            <person name="Bian C."/>
            <person name="Kusuya Y."/>
            <person name="Sklenar F."/>
            <person name="D'hooge E."/>
            <person name="Yaguchi T."/>
            <person name="Takahashi H."/>
            <person name="Hubka V."/>
        </authorList>
    </citation>
    <scope>NUCLEOTIDE SEQUENCE</scope>
    <source>
        <strain evidence="7">CBS 733.88</strain>
    </source>
</reference>
<feature type="compositionally biased region" description="Low complexity" evidence="4">
    <location>
        <begin position="467"/>
        <end position="484"/>
    </location>
</feature>
<dbReference type="PANTHER" id="PTHR45615:SF80">
    <property type="entry name" value="GRIP DOMAIN-CONTAINING PROTEIN"/>
    <property type="match status" value="1"/>
</dbReference>
<evidence type="ECO:0000256" key="2">
    <source>
        <dbReference type="ARBA" id="ARBA00022490"/>
    </source>
</evidence>
<feature type="region of interest" description="Disordered" evidence="4">
    <location>
        <begin position="1484"/>
        <end position="1576"/>
    </location>
</feature>
<feature type="compositionally biased region" description="Basic and acidic residues" evidence="4">
    <location>
        <begin position="75"/>
        <end position="87"/>
    </location>
</feature>
<feature type="region of interest" description="Disordered" evidence="4">
    <location>
        <begin position="632"/>
        <end position="659"/>
    </location>
</feature>
<feature type="region of interest" description="Disordered" evidence="4">
    <location>
        <begin position="794"/>
        <end position="813"/>
    </location>
</feature>
<dbReference type="Pfam" id="PF12808">
    <property type="entry name" value="Mto2_bdg"/>
    <property type="match status" value="2"/>
</dbReference>
<feature type="compositionally biased region" description="Polar residues" evidence="4">
    <location>
        <begin position="1487"/>
        <end position="1498"/>
    </location>
</feature>
<proteinExistence type="predicted"/>
<feature type="region of interest" description="Disordered" evidence="4">
    <location>
        <begin position="1"/>
        <end position="49"/>
    </location>
</feature>
<evidence type="ECO:0000313" key="8">
    <source>
        <dbReference type="Proteomes" id="UP001143548"/>
    </source>
</evidence>
<feature type="compositionally biased region" description="Polar residues" evidence="4">
    <location>
        <begin position="279"/>
        <end position="294"/>
    </location>
</feature>
<evidence type="ECO:0000256" key="4">
    <source>
        <dbReference type="SAM" id="MobiDB-lite"/>
    </source>
</evidence>
<feature type="compositionally biased region" description="Polar residues" evidence="4">
    <location>
        <begin position="888"/>
        <end position="899"/>
    </location>
</feature>
<dbReference type="GO" id="GO:0005815">
    <property type="term" value="C:microtubule organizing center"/>
    <property type="evidence" value="ECO:0007669"/>
    <property type="project" value="InterPro"/>
</dbReference>
<accession>A0A9W6DNS2</accession>